<dbReference type="PANTHER" id="PTHR21060:SF15">
    <property type="entry name" value="ACETATE KINASE-RELATED"/>
    <property type="match status" value="1"/>
</dbReference>
<comment type="caution">
    <text evidence="9">The sequence shown here is derived from an EMBL/GenBank/DDBJ whole genome shotgun (WGS) entry which is preliminary data.</text>
</comment>
<comment type="cofactor">
    <cofactor evidence="6">
        <name>Mg(2+)</name>
        <dbReference type="ChEBI" id="CHEBI:18420"/>
    </cofactor>
    <cofactor evidence="6">
        <name>Mn(2+)</name>
        <dbReference type="ChEBI" id="CHEBI:29035"/>
    </cofactor>
    <text evidence="6">Mg(2+). Can also accept Mn(2+).</text>
</comment>
<proteinExistence type="inferred from homology"/>
<dbReference type="Pfam" id="PF00871">
    <property type="entry name" value="Acetate_kinase"/>
    <property type="match status" value="1"/>
</dbReference>
<comment type="subunit">
    <text evidence="6">Homodimer.</text>
</comment>
<dbReference type="HAMAP" id="MF_00020">
    <property type="entry name" value="Acetate_kinase"/>
    <property type="match status" value="1"/>
</dbReference>
<feature type="binding site" evidence="6">
    <location>
        <position position="10"/>
    </location>
    <ligand>
        <name>Mg(2+)</name>
        <dbReference type="ChEBI" id="CHEBI:18420"/>
    </ligand>
</feature>
<evidence type="ECO:0000256" key="3">
    <source>
        <dbReference type="ARBA" id="ARBA00022741"/>
    </source>
</evidence>
<name>A0ABT6S8M8_9ACTN</name>
<sequence length="412" mass="44377">MTATRILVLNSGSSSVKYQLLDMRDDTRLAVGLVERIGEETSRLKHTPLTGGGESGGESREQNRPIADHDEALKAVAEELSRDGLGLDSPELAAIGHRVVHGGKQFTEPTVIDDAVLKEVERLIPVAPLHNPANLTGIRTAMALRPDLPQVAVFDTAFHTTMPESAARYAIDVETADAHRIRRYGFHGTSHAYVSRKTAELLGKRPQDVNVIVLHLGNGASASAVRGGVCVDTSMGLTPLEGLVMGTRSGDVDPAVIFHLMRVANMSADDIDVLLNKKSGLVGLCGDNDMREIRRRIDEGDEAARLAFDIYIHRLKKYIGSYYAVLGRVDAIAFTAGVGENAAPVREAAVAGLEELGLAVDGELNAVRSDEPRVISPEYARVAVAVVPTDEELEIARQTYALVANRVGERND</sequence>
<evidence type="ECO:0000256" key="5">
    <source>
        <dbReference type="ARBA" id="ARBA00022840"/>
    </source>
</evidence>
<feature type="binding site" evidence="6">
    <location>
        <position position="17"/>
    </location>
    <ligand>
        <name>ATP</name>
        <dbReference type="ChEBI" id="CHEBI:30616"/>
    </ligand>
</feature>
<dbReference type="InterPro" id="IPR023865">
    <property type="entry name" value="Aliphatic_acid_kinase_CS"/>
</dbReference>
<dbReference type="PROSITE" id="PS01076">
    <property type="entry name" value="ACETATE_KINASE_2"/>
    <property type="match status" value="1"/>
</dbReference>
<feature type="binding site" evidence="6">
    <location>
        <position position="391"/>
    </location>
    <ligand>
        <name>Mg(2+)</name>
        <dbReference type="ChEBI" id="CHEBI:18420"/>
    </ligand>
</feature>
<dbReference type="Proteomes" id="UP001223978">
    <property type="component" value="Unassembled WGS sequence"/>
</dbReference>
<dbReference type="Gene3D" id="3.30.420.40">
    <property type="match status" value="2"/>
</dbReference>
<dbReference type="EC" id="2.7.2.1" evidence="6"/>
<comment type="catalytic activity">
    <reaction evidence="6">
        <text>acetate + ATP = acetyl phosphate + ADP</text>
        <dbReference type="Rhea" id="RHEA:11352"/>
        <dbReference type="ChEBI" id="CHEBI:22191"/>
        <dbReference type="ChEBI" id="CHEBI:30089"/>
        <dbReference type="ChEBI" id="CHEBI:30616"/>
        <dbReference type="ChEBI" id="CHEBI:456216"/>
        <dbReference type="EC" id="2.7.2.1"/>
    </reaction>
</comment>
<protein>
    <recommendedName>
        <fullName evidence="6">Acetate kinase</fullName>
        <ecNumber evidence="6">2.7.2.1</ecNumber>
    </recommendedName>
    <alternativeName>
        <fullName evidence="6">Acetokinase</fullName>
    </alternativeName>
</protein>
<dbReference type="PIRSF" id="PIRSF000722">
    <property type="entry name" value="Acetate_prop_kin"/>
    <property type="match status" value="1"/>
</dbReference>
<evidence type="ECO:0000313" key="10">
    <source>
        <dbReference type="Proteomes" id="UP001223978"/>
    </source>
</evidence>
<dbReference type="SUPFAM" id="SSF53067">
    <property type="entry name" value="Actin-like ATPase domain"/>
    <property type="match status" value="2"/>
</dbReference>
<evidence type="ECO:0000256" key="2">
    <source>
        <dbReference type="ARBA" id="ARBA00022679"/>
    </source>
</evidence>
<evidence type="ECO:0000256" key="8">
    <source>
        <dbReference type="SAM" id="MobiDB-lite"/>
    </source>
</evidence>
<dbReference type="EMBL" id="JASCIQ010000010">
    <property type="protein sequence ID" value="MDI3404457.1"/>
    <property type="molecule type" value="Genomic_DNA"/>
</dbReference>
<dbReference type="CDD" id="cd24010">
    <property type="entry name" value="ASKHA_NBD_AcK_PK"/>
    <property type="match status" value="1"/>
</dbReference>
<dbReference type="InterPro" id="IPR000890">
    <property type="entry name" value="Aliphatic_acid_kin_short-chain"/>
</dbReference>
<evidence type="ECO:0000256" key="4">
    <source>
        <dbReference type="ARBA" id="ARBA00022777"/>
    </source>
</evidence>
<dbReference type="PROSITE" id="PS01075">
    <property type="entry name" value="ACETATE_KINASE_1"/>
    <property type="match status" value="1"/>
</dbReference>
<evidence type="ECO:0000313" key="9">
    <source>
        <dbReference type="EMBL" id="MDI3404457.1"/>
    </source>
</evidence>
<keyword evidence="2 6" id="KW-0808">Transferase</keyword>
<comment type="similarity">
    <text evidence="1 6 7">Belongs to the acetokinase family.</text>
</comment>
<feature type="binding site" evidence="6">
    <location>
        <begin position="289"/>
        <end position="291"/>
    </location>
    <ligand>
        <name>ATP</name>
        <dbReference type="ChEBI" id="CHEBI:30616"/>
    </ligand>
</feature>
<feature type="region of interest" description="Disordered" evidence="8">
    <location>
        <begin position="42"/>
        <end position="64"/>
    </location>
</feature>
<reference evidence="9 10" key="1">
    <citation type="submission" date="2023-05" db="EMBL/GenBank/DDBJ databases">
        <title>Draft genome sequence of Streptomyces sp. B-S-A6 isolated from a cave soil in Thailand.</title>
        <authorList>
            <person name="Chamroensaksri N."/>
            <person name="Muangham S."/>
        </authorList>
    </citation>
    <scope>NUCLEOTIDE SEQUENCE [LARGE SCALE GENOMIC DNA]</scope>
    <source>
        <strain evidence="9 10">B-S-A6</strain>
    </source>
</reference>
<dbReference type="PRINTS" id="PR00471">
    <property type="entry name" value="ACETATEKNASE"/>
</dbReference>
<keyword evidence="6" id="KW-0460">Magnesium</keyword>
<comment type="subcellular location">
    <subcellularLocation>
        <location evidence="6">Cytoplasm</location>
    </subcellularLocation>
</comment>
<keyword evidence="3 6" id="KW-0547">Nucleotide-binding</keyword>
<organism evidence="9 10">
    <name type="scientific">Streptomyces cavernicola</name>
    <dbReference type="NCBI Taxonomy" id="3043613"/>
    <lineage>
        <taxon>Bacteria</taxon>
        <taxon>Bacillati</taxon>
        <taxon>Actinomycetota</taxon>
        <taxon>Actinomycetes</taxon>
        <taxon>Kitasatosporales</taxon>
        <taxon>Streptomycetaceae</taxon>
        <taxon>Streptomyces</taxon>
    </lineage>
</organism>
<keyword evidence="6" id="KW-0963">Cytoplasm</keyword>
<dbReference type="InterPro" id="IPR004372">
    <property type="entry name" value="Ac/propionate_kinase"/>
</dbReference>
<feature type="site" description="Transition state stabilizer" evidence="6">
    <location>
        <position position="187"/>
    </location>
</feature>
<evidence type="ECO:0000256" key="7">
    <source>
        <dbReference type="RuleBase" id="RU003835"/>
    </source>
</evidence>
<gene>
    <name evidence="6" type="primary">ackA</name>
    <name evidence="9" type="ORF">QIS96_11590</name>
</gene>
<comment type="pathway">
    <text evidence="6">Metabolic intermediate biosynthesis; acetyl-CoA biosynthesis; acetyl-CoA from acetate: step 1/2.</text>
</comment>
<evidence type="ECO:0000256" key="1">
    <source>
        <dbReference type="ARBA" id="ARBA00008748"/>
    </source>
</evidence>
<keyword evidence="10" id="KW-1185">Reference proteome</keyword>
<dbReference type="InterPro" id="IPR043129">
    <property type="entry name" value="ATPase_NBD"/>
</dbReference>
<feature type="binding site" evidence="6">
    <location>
        <begin position="215"/>
        <end position="219"/>
    </location>
    <ligand>
        <name>ATP</name>
        <dbReference type="ChEBI" id="CHEBI:30616"/>
    </ligand>
</feature>
<dbReference type="NCBIfam" id="TIGR00016">
    <property type="entry name" value="ackA"/>
    <property type="match status" value="1"/>
</dbReference>
<evidence type="ECO:0000256" key="6">
    <source>
        <dbReference type="HAMAP-Rule" id="MF_00020"/>
    </source>
</evidence>
<feature type="active site" description="Proton donor/acceptor" evidence="6">
    <location>
        <position position="155"/>
    </location>
</feature>
<dbReference type="PANTHER" id="PTHR21060">
    <property type="entry name" value="ACETATE KINASE"/>
    <property type="match status" value="1"/>
</dbReference>
<keyword evidence="6" id="KW-0479">Metal-binding</keyword>
<feature type="site" description="Transition state stabilizer" evidence="6">
    <location>
        <position position="248"/>
    </location>
</feature>
<dbReference type="RefSeq" id="WP_282542408.1">
    <property type="nucleotide sequence ID" value="NZ_JASCIQ010000010.1"/>
</dbReference>
<accession>A0ABT6S8M8</accession>
<feature type="binding site" evidence="6">
    <location>
        <position position="98"/>
    </location>
    <ligand>
        <name>substrate</name>
    </ligand>
</feature>
<dbReference type="GO" id="GO:0008776">
    <property type="term" value="F:acetate kinase activity"/>
    <property type="evidence" value="ECO:0007669"/>
    <property type="project" value="UniProtKB-EC"/>
</dbReference>
<comment type="function">
    <text evidence="6">Catalyzes the formation of acetyl phosphate from acetate and ATP. Can also catalyze the reverse reaction.</text>
</comment>
<feature type="binding site" evidence="6">
    <location>
        <begin position="337"/>
        <end position="341"/>
    </location>
    <ligand>
        <name>ATP</name>
        <dbReference type="ChEBI" id="CHEBI:30616"/>
    </ligand>
</feature>
<keyword evidence="5 6" id="KW-0067">ATP-binding</keyword>
<keyword evidence="4 6" id="KW-0418">Kinase</keyword>